<name>A0A7K1Y6I8_9SPHI</name>
<evidence type="ECO:0000256" key="1">
    <source>
        <dbReference type="SAM" id="SignalP"/>
    </source>
</evidence>
<reference evidence="2 3" key="1">
    <citation type="submission" date="2019-11" db="EMBL/GenBank/DDBJ databases">
        <title>Pedobacter sp. HMF7647 Genome sequencing and assembly.</title>
        <authorList>
            <person name="Kang H."/>
            <person name="Kim H."/>
            <person name="Joh K."/>
        </authorList>
    </citation>
    <scope>NUCLEOTIDE SEQUENCE [LARGE SCALE GENOMIC DNA]</scope>
    <source>
        <strain evidence="2 3">HMF7647</strain>
    </source>
</reference>
<evidence type="ECO:0000313" key="3">
    <source>
        <dbReference type="Proteomes" id="UP000466586"/>
    </source>
</evidence>
<evidence type="ECO:0000313" key="2">
    <source>
        <dbReference type="EMBL" id="MXV50185.1"/>
    </source>
</evidence>
<feature type="chain" id="PRO_5029842384" description="Hemin receptor" evidence="1">
    <location>
        <begin position="22"/>
        <end position="494"/>
    </location>
</feature>
<keyword evidence="3" id="KW-1185">Reference proteome</keyword>
<dbReference type="RefSeq" id="WP_160843366.1">
    <property type="nucleotide sequence ID" value="NZ_WVHT01000002.1"/>
</dbReference>
<dbReference type="SUPFAM" id="SSF56935">
    <property type="entry name" value="Porins"/>
    <property type="match status" value="1"/>
</dbReference>
<organism evidence="2 3">
    <name type="scientific">Hufsiella arboris</name>
    <dbReference type="NCBI Taxonomy" id="2695275"/>
    <lineage>
        <taxon>Bacteria</taxon>
        <taxon>Pseudomonadati</taxon>
        <taxon>Bacteroidota</taxon>
        <taxon>Sphingobacteriia</taxon>
        <taxon>Sphingobacteriales</taxon>
        <taxon>Sphingobacteriaceae</taxon>
        <taxon>Hufsiella</taxon>
    </lineage>
</organism>
<dbReference type="Proteomes" id="UP000466586">
    <property type="component" value="Unassembled WGS sequence"/>
</dbReference>
<comment type="caution">
    <text evidence="2">The sequence shown here is derived from an EMBL/GenBank/DDBJ whole genome shotgun (WGS) entry which is preliminary data.</text>
</comment>
<protein>
    <recommendedName>
        <fullName evidence="4">Hemin receptor</fullName>
    </recommendedName>
</protein>
<accession>A0A7K1Y6I8</accession>
<dbReference type="EMBL" id="WVHT01000002">
    <property type="protein sequence ID" value="MXV50185.1"/>
    <property type="molecule type" value="Genomic_DNA"/>
</dbReference>
<keyword evidence="1" id="KW-0732">Signal</keyword>
<gene>
    <name evidence="2" type="ORF">GS399_04320</name>
</gene>
<sequence>MKVKFLPIAIAIVAFAQTSYAQYSQDAFRFSTFEPGSSARIKAIGNAGTAVGGDVSSVGFNPAGLGFFTKSEFSLTPEVNSSKVNSNYFNVNNSDTKNQFNLNNVSLVFAGKASKRKGSDLTKGFVGFNFGVSYGRTNDFYQNTYYSGVNPNNNLADYLVEQARNFGVDGVPQSFGYSEYLFDNIAAANQPPVYEANTDLNSTQINQRTTTGGQNEFNLALGANYSNKLYLGVGLSFNSLRYRSTNVFSESGHQFVDDVDYNTDYTVDQDTRGSGFSAKFGVIYKPVEFVRIGASINTPTWYSIDDVTSYRMRTAYVQSNTYTDGPEDYEFNYDLTTPFRASGGLAFFLGNYGFITGDIEYVDYASMKISGNGDAGYDESADNRDLRDLYKSTVNTRVGIEGKLDDFFIRGGYNYRPNPEKFNGSAIETYSAGLGYRKNNLSLDFTYTNVFSKRTDYPYTLDPTYDISPANAISPAAALENKTNNFYLTLGVRF</sequence>
<dbReference type="Gene3D" id="2.40.160.60">
    <property type="entry name" value="Outer membrane protein transport protein (OMPP1/FadL/TodX)"/>
    <property type="match status" value="1"/>
</dbReference>
<proteinExistence type="predicted"/>
<dbReference type="AlphaFoldDB" id="A0A7K1Y6I8"/>
<evidence type="ECO:0008006" key="4">
    <source>
        <dbReference type="Google" id="ProtNLM"/>
    </source>
</evidence>
<feature type="signal peptide" evidence="1">
    <location>
        <begin position="1"/>
        <end position="21"/>
    </location>
</feature>